<dbReference type="PATRIC" id="fig|1227461.3.peg.2095"/>
<evidence type="ECO:0000313" key="2">
    <source>
        <dbReference type="Proteomes" id="UP000011559"/>
    </source>
</evidence>
<keyword evidence="2" id="KW-1185">Reference proteome</keyword>
<dbReference type="OrthoDB" id="275765at2157"/>
<dbReference type="RefSeq" id="WP_008094285.1">
    <property type="nucleotide sequence ID" value="NZ_AOLG01000029.1"/>
</dbReference>
<dbReference type="EMBL" id="AOLG01000029">
    <property type="protein sequence ID" value="ELZ69237.1"/>
    <property type="molecule type" value="Genomic_DNA"/>
</dbReference>
<name>M0GCG5_HALPT</name>
<sequence>MPFVLENEAHSSKSVHLVISNESTVVYNDTVALDAGAKRHVATLTGQENTYDVTAAMNGNSFERHVTLNAGLLQSGITINESEEFEYSYVIN</sequence>
<gene>
    <name evidence="1" type="ORF">C457_10376</name>
</gene>
<dbReference type="Proteomes" id="UP000011559">
    <property type="component" value="Unassembled WGS sequence"/>
</dbReference>
<evidence type="ECO:0000313" key="1">
    <source>
        <dbReference type="EMBL" id="ELZ69237.1"/>
    </source>
</evidence>
<dbReference type="AlphaFoldDB" id="M0GCG5"/>
<reference evidence="1 2" key="1">
    <citation type="journal article" date="2014" name="PLoS Genet.">
        <title>Phylogenetically driven sequencing of extremely halophilic archaea reveals strategies for static and dynamic osmo-response.</title>
        <authorList>
            <person name="Becker E.A."/>
            <person name="Seitzer P.M."/>
            <person name="Tritt A."/>
            <person name="Larsen D."/>
            <person name="Krusor M."/>
            <person name="Yao A.I."/>
            <person name="Wu D."/>
            <person name="Madern D."/>
            <person name="Eisen J.A."/>
            <person name="Darling A.E."/>
            <person name="Facciotti M.T."/>
        </authorList>
    </citation>
    <scope>NUCLEOTIDE SEQUENCE [LARGE SCALE GENOMIC DNA]</scope>
    <source>
        <strain evidence="2">DSM 18310 / JCM 13924 / TL6</strain>
    </source>
</reference>
<protein>
    <submittedName>
        <fullName evidence="1">Uncharacterized protein</fullName>
    </submittedName>
</protein>
<accession>M0GCG5</accession>
<comment type="caution">
    <text evidence="1">The sequence shown here is derived from an EMBL/GenBank/DDBJ whole genome shotgun (WGS) entry which is preliminary data.</text>
</comment>
<proteinExistence type="predicted"/>
<organism evidence="1 2">
    <name type="scientific">Haloferax prahovense (strain DSM 18310 / JCM 13924 / TL6)</name>
    <dbReference type="NCBI Taxonomy" id="1227461"/>
    <lineage>
        <taxon>Archaea</taxon>
        <taxon>Methanobacteriati</taxon>
        <taxon>Methanobacteriota</taxon>
        <taxon>Stenosarchaea group</taxon>
        <taxon>Halobacteria</taxon>
        <taxon>Halobacteriales</taxon>
        <taxon>Haloferacaceae</taxon>
        <taxon>Haloferax</taxon>
    </lineage>
</organism>